<dbReference type="InterPro" id="IPR029045">
    <property type="entry name" value="ClpP/crotonase-like_dom_sf"/>
</dbReference>
<evidence type="ECO:0000256" key="2">
    <source>
        <dbReference type="ARBA" id="ARBA00022670"/>
    </source>
</evidence>
<dbReference type="CDD" id="cd07023">
    <property type="entry name" value="S49_Sppa_N_C"/>
    <property type="match status" value="1"/>
</dbReference>
<gene>
    <name evidence="6" type="ORF">GB882_12895</name>
</gene>
<dbReference type="Gene3D" id="6.20.330.10">
    <property type="match status" value="2"/>
</dbReference>
<dbReference type="GO" id="GO:0006508">
    <property type="term" value="P:proteolysis"/>
    <property type="evidence" value="ECO:0007669"/>
    <property type="project" value="UniProtKB-KW"/>
</dbReference>
<sequence>MVRIALGRDSAGEGPDWVVLDLHGSYPTHRTAGGVQALLQRTETFEALAARLERLGDAGWVRGVLVRVSGFTAGLATSSAIGALLGRLAEKTRVVGYLPQVSMRSLLVTARLAEVVAPESAEVAVPGFAAEQTFFGSFLSRKGIAFENLRIREYKSALTPYSQDRMDEYNREQLTAYVASAEESWLAAVADARVADRATARGWFDADFSSARQLLDAGLITRIAYDDEIATPVDHHWVRALELMRPQLSARKLTRRATGIAVVPVVGIIVTGRSRGGPPLPILGGPQAGADTVVAALRRAQRDDRIGAIVLFVDSGGGSALASDLIGRAVATSPKPVVAVMGEVAGSGGYYVLAQAAHVVASPFTLTGSIGVVVGKPVLAQFNERHGLNPEAVGRERALFASPARAFSDDQRAWAERMMREVYDRFVARVAAGRGLSPERVDEIGRGRIWSGRDAVDVGLVDELGDLEAGVAAARRLAGLPDDAPVHAVRAPLALPGTPTFAEPAAPLGGLWPFGQEQVLTWLDRSVTIR</sequence>
<dbReference type="Proteomes" id="UP000429644">
    <property type="component" value="Unassembled WGS sequence"/>
</dbReference>
<keyword evidence="3" id="KW-0378">Hydrolase</keyword>
<name>A0A7J9UY52_9MICO</name>
<feature type="domain" description="Peptidase S49" evidence="5">
    <location>
        <begin position="94"/>
        <end position="231"/>
    </location>
</feature>
<evidence type="ECO:0000256" key="1">
    <source>
        <dbReference type="ARBA" id="ARBA00008683"/>
    </source>
</evidence>
<evidence type="ECO:0000256" key="4">
    <source>
        <dbReference type="ARBA" id="ARBA00022825"/>
    </source>
</evidence>
<evidence type="ECO:0000313" key="6">
    <source>
        <dbReference type="EMBL" id="MPV89568.1"/>
    </source>
</evidence>
<dbReference type="Pfam" id="PF01343">
    <property type="entry name" value="Peptidase_S49"/>
    <property type="match status" value="2"/>
</dbReference>
<evidence type="ECO:0000256" key="3">
    <source>
        <dbReference type="ARBA" id="ARBA00022801"/>
    </source>
</evidence>
<dbReference type="AlphaFoldDB" id="A0A7J9UY52"/>
<evidence type="ECO:0000313" key="7">
    <source>
        <dbReference type="Proteomes" id="UP000429644"/>
    </source>
</evidence>
<proteinExistence type="inferred from homology"/>
<dbReference type="InterPro" id="IPR047272">
    <property type="entry name" value="S49_SppA_C"/>
</dbReference>
<comment type="caution">
    <text evidence="6">The sequence shown here is derived from an EMBL/GenBank/DDBJ whole genome shotgun (WGS) entry which is preliminary data.</text>
</comment>
<organism evidence="6 7">
    <name type="scientific">Georgenia ruanii</name>
    <dbReference type="NCBI Taxonomy" id="348442"/>
    <lineage>
        <taxon>Bacteria</taxon>
        <taxon>Bacillati</taxon>
        <taxon>Actinomycetota</taxon>
        <taxon>Actinomycetes</taxon>
        <taxon>Micrococcales</taxon>
        <taxon>Bogoriellaceae</taxon>
        <taxon>Georgenia</taxon>
    </lineage>
</organism>
<dbReference type="EMBL" id="WHPD01002780">
    <property type="protein sequence ID" value="MPV89568.1"/>
    <property type="molecule type" value="Genomic_DNA"/>
</dbReference>
<reference evidence="6 7" key="1">
    <citation type="submission" date="2019-10" db="EMBL/GenBank/DDBJ databases">
        <title>Georgenia wutianyii sp. nov. and Georgenia yuyongxinii sp. nov. isolated from plateau pika (Ochotona curzoniae) in the Qinghai-Tibet plateau of China.</title>
        <authorList>
            <person name="Tian Z."/>
        </authorList>
    </citation>
    <scope>NUCLEOTIDE SEQUENCE [LARGE SCALE GENOMIC DNA]</scope>
    <source>
        <strain evidence="6 7">JCM 15130</strain>
    </source>
</reference>
<keyword evidence="4" id="KW-0720">Serine protease</keyword>
<accession>A0A7J9UY52</accession>
<dbReference type="Gene3D" id="3.90.226.10">
    <property type="entry name" value="2-enoyl-CoA Hydratase, Chain A, domain 1"/>
    <property type="match status" value="1"/>
</dbReference>
<comment type="similarity">
    <text evidence="1">Belongs to the peptidase S49 family.</text>
</comment>
<dbReference type="PANTHER" id="PTHR33209">
    <property type="entry name" value="PROTEASE 4"/>
    <property type="match status" value="1"/>
</dbReference>
<dbReference type="OrthoDB" id="9764363at2"/>
<protein>
    <submittedName>
        <fullName evidence="6">Peptidase</fullName>
    </submittedName>
</protein>
<dbReference type="PANTHER" id="PTHR33209:SF1">
    <property type="entry name" value="PEPTIDASE S49 DOMAIN-CONTAINING PROTEIN"/>
    <property type="match status" value="1"/>
</dbReference>
<feature type="domain" description="Peptidase S49" evidence="5">
    <location>
        <begin position="333"/>
        <end position="480"/>
    </location>
</feature>
<evidence type="ECO:0000259" key="5">
    <source>
        <dbReference type="Pfam" id="PF01343"/>
    </source>
</evidence>
<keyword evidence="7" id="KW-1185">Reference proteome</keyword>
<dbReference type="SUPFAM" id="SSF52096">
    <property type="entry name" value="ClpP/crotonase"/>
    <property type="match status" value="2"/>
</dbReference>
<keyword evidence="2" id="KW-0645">Protease</keyword>
<dbReference type="InterPro" id="IPR002142">
    <property type="entry name" value="Peptidase_S49"/>
</dbReference>
<dbReference type="GO" id="GO:0008236">
    <property type="term" value="F:serine-type peptidase activity"/>
    <property type="evidence" value="ECO:0007669"/>
    <property type="project" value="UniProtKB-KW"/>
</dbReference>